<reference evidence="3 4" key="1">
    <citation type="journal article" date="2007" name="Int. J. Syst. Evol. Microbiol.">
        <title>Marixanthomonas ophiurae gen. nov., sp. nov., a marine bacterium of the family Flavobacteriaceae isolated from a deep-sea brittle star.</title>
        <authorList>
            <person name="Romanenko L.A."/>
            <person name="Uchino M."/>
            <person name="Frolova G.M."/>
            <person name="Mikhailov V.V."/>
        </authorList>
    </citation>
    <scope>NUCLEOTIDE SEQUENCE [LARGE SCALE GENOMIC DNA]</scope>
    <source>
        <strain evidence="3 4">KMM 3046</strain>
    </source>
</reference>
<dbReference type="EMBL" id="QVID01000001">
    <property type="protein sequence ID" value="RFN58819.1"/>
    <property type="molecule type" value="Genomic_DNA"/>
</dbReference>
<dbReference type="GO" id="GO:0003677">
    <property type="term" value="F:DNA binding"/>
    <property type="evidence" value="ECO:0007669"/>
    <property type="project" value="InterPro"/>
</dbReference>
<evidence type="ECO:0000256" key="1">
    <source>
        <dbReference type="ARBA" id="ARBA00023172"/>
    </source>
</evidence>
<dbReference type="InterPro" id="IPR011010">
    <property type="entry name" value="DNA_brk_join_enz"/>
</dbReference>
<dbReference type="Pfam" id="PF00589">
    <property type="entry name" value="Phage_integrase"/>
    <property type="match status" value="1"/>
</dbReference>
<organism evidence="3 4">
    <name type="scientific">Marixanthomonas ophiurae</name>
    <dbReference type="NCBI Taxonomy" id="387659"/>
    <lineage>
        <taxon>Bacteria</taxon>
        <taxon>Pseudomonadati</taxon>
        <taxon>Bacteroidota</taxon>
        <taxon>Flavobacteriia</taxon>
        <taxon>Flavobacteriales</taxon>
        <taxon>Flavobacteriaceae</taxon>
        <taxon>Marixanthomonas</taxon>
    </lineage>
</organism>
<dbReference type="PROSITE" id="PS51898">
    <property type="entry name" value="TYR_RECOMBINASE"/>
    <property type="match status" value="1"/>
</dbReference>
<protein>
    <submittedName>
        <fullName evidence="3">Integrase</fullName>
    </submittedName>
</protein>
<comment type="caution">
    <text evidence="3">The sequence shown here is derived from an EMBL/GenBank/DDBJ whole genome shotgun (WGS) entry which is preliminary data.</text>
</comment>
<evidence type="ECO:0000313" key="4">
    <source>
        <dbReference type="Proteomes" id="UP000261082"/>
    </source>
</evidence>
<name>A0A3E1Q9L4_9FLAO</name>
<proteinExistence type="predicted"/>
<dbReference type="SUPFAM" id="SSF56349">
    <property type="entry name" value="DNA breaking-rejoining enzymes"/>
    <property type="match status" value="1"/>
</dbReference>
<dbReference type="InterPro" id="IPR002104">
    <property type="entry name" value="Integrase_catalytic"/>
</dbReference>
<keyword evidence="4" id="KW-1185">Reference proteome</keyword>
<evidence type="ECO:0000313" key="3">
    <source>
        <dbReference type="EMBL" id="RFN58819.1"/>
    </source>
</evidence>
<feature type="domain" description="Tyr recombinase" evidence="2">
    <location>
        <begin position="2"/>
        <end position="177"/>
    </location>
</feature>
<dbReference type="Proteomes" id="UP000261082">
    <property type="component" value="Unassembled WGS sequence"/>
</dbReference>
<sequence length="179" mass="21007">MTGSKYIDYDRASNIGRRLIKNEENKNFGLLIICGINLGLRISDLLQLTFEQLKREEFIVIERKTNKKRQLKVNEHIRDALTFFESDLIYQMGGSAFTSQKGTIYSPQHVNRELKKYLRGSFSSHSLRKSFGRRVWENDDYSDRALICLSQLFNHSSTQITRIYLGIKQEELNDIYMNL</sequence>
<dbReference type="GO" id="GO:0006310">
    <property type="term" value="P:DNA recombination"/>
    <property type="evidence" value="ECO:0007669"/>
    <property type="project" value="UniProtKB-KW"/>
</dbReference>
<keyword evidence="1" id="KW-0233">DNA recombination</keyword>
<dbReference type="OrthoDB" id="9788852at2"/>
<dbReference type="AlphaFoldDB" id="A0A3E1Q9L4"/>
<accession>A0A3E1Q9L4</accession>
<evidence type="ECO:0000259" key="2">
    <source>
        <dbReference type="PROSITE" id="PS51898"/>
    </source>
</evidence>
<dbReference type="RefSeq" id="WP_117157843.1">
    <property type="nucleotide sequence ID" value="NZ_QVID01000001.1"/>
</dbReference>
<dbReference type="GO" id="GO:0015074">
    <property type="term" value="P:DNA integration"/>
    <property type="evidence" value="ECO:0007669"/>
    <property type="project" value="InterPro"/>
</dbReference>
<dbReference type="InterPro" id="IPR013762">
    <property type="entry name" value="Integrase-like_cat_sf"/>
</dbReference>
<dbReference type="Gene3D" id="1.10.443.10">
    <property type="entry name" value="Intergrase catalytic core"/>
    <property type="match status" value="1"/>
</dbReference>
<gene>
    <name evidence="3" type="ORF">DZ858_01690</name>
</gene>